<evidence type="ECO:0000313" key="19">
    <source>
        <dbReference type="EMBL" id="PZA17757.1"/>
    </source>
</evidence>
<keyword evidence="13" id="KW-0902">Two-component regulatory system</keyword>
<dbReference type="GO" id="GO:0000155">
    <property type="term" value="F:phosphorelay sensor kinase activity"/>
    <property type="evidence" value="ECO:0007669"/>
    <property type="project" value="InterPro"/>
</dbReference>
<dbReference type="InterPro" id="IPR004358">
    <property type="entry name" value="Sig_transdc_His_kin-like_C"/>
</dbReference>
<dbReference type="InterPro" id="IPR036890">
    <property type="entry name" value="HATPase_C_sf"/>
</dbReference>
<evidence type="ECO:0000256" key="12">
    <source>
        <dbReference type="ARBA" id="ARBA00022989"/>
    </source>
</evidence>
<keyword evidence="9" id="KW-0547">Nucleotide-binding</keyword>
<keyword evidence="6" id="KW-0597">Phosphoprotein</keyword>
<dbReference type="InterPro" id="IPR003661">
    <property type="entry name" value="HisK_dim/P_dom"/>
</dbReference>
<dbReference type="OrthoDB" id="9772100at2"/>
<keyword evidence="12 17" id="KW-1133">Transmembrane helix</keyword>
<keyword evidence="20" id="KW-1185">Reference proteome</keyword>
<feature type="transmembrane region" description="Helical" evidence="17">
    <location>
        <begin position="20"/>
        <end position="38"/>
    </location>
</feature>
<keyword evidence="10 19" id="KW-0418">Kinase</keyword>
<feature type="transmembrane region" description="Helical" evidence="17">
    <location>
        <begin position="312"/>
        <end position="334"/>
    </location>
</feature>
<dbReference type="SUPFAM" id="SSF47384">
    <property type="entry name" value="Homodimeric domain of signal transducing histidine kinase"/>
    <property type="match status" value="1"/>
</dbReference>
<evidence type="ECO:0000256" key="8">
    <source>
        <dbReference type="ARBA" id="ARBA00022692"/>
    </source>
</evidence>
<evidence type="ECO:0000256" key="13">
    <source>
        <dbReference type="ARBA" id="ARBA00023012"/>
    </source>
</evidence>
<dbReference type="InterPro" id="IPR003594">
    <property type="entry name" value="HATPase_dom"/>
</dbReference>
<evidence type="ECO:0000256" key="10">
    <source>
        <dbReference type="ARBA" id="ARBA00022777"/>
    </source>
</evidence>
<comment type="caution">
    <text evidence="19">The sequence shown here is derived from an EMBL/GenBank/DDBJ whole genome shotgun (WGS) entry which is preliminary data.</text>
</comment>
<comment type="subcellular location">
    <subcellularLocation>
        <location evidence="2">Cell inner membrane</location>
        <topology evidence="2">Multi-pass membrane protein</topology>
    </subcellularLocation>
</comment>
<dbReference type="PIRSF" id="PIRSF036431">
    <property type="entry name" value="STHK_DctB"/>
    <property type="match status" value="1"/>
</dbReference>
<evidence type="ECO:0000256" key="17">
    <source>
        <dbReference type="SAM" id="Phobius"/>
    </source>
</evidence>
<keyword evidence="16" id="KW-0175">Coiled coil</keyword>
<dbReference type="SUPFAM" id="SSF103190">
    <property type="entry name" value="Sensory domain-like"/>
    <property type="match status" value="1"/>
</dbReference>
<keyword evidence="4" id="KW-1003">Cell membrane</keyword>
<gene>
    <name evidence="19" type="ORF">DNK49_04295</name>
</gene>
<dbReference type="Gene3D" id="3.30.450.20">
    <property type="entry name" value="PAS domain"/>
    <property type="match status" value="2"/>
</dbReference>
<dbReference type="SMART" id="SM00387">
    <property type="entry name" value="HATPase_c"/>
    <property type="match status" value="1"/>
</dbReference>
<dbReference type="Proteomes" id="UP000248259">
    <property type="component" value="Unassembled WGS sequence"/>
</dbReference>
<feature type="coiled-coil region" evidence="16">
    <location>
        <begin position="375"/>
        <end position="402"/>
    </location>
</feature>
<evidence type="ECO:0000256" key="7">
    <source>
        <dbReference type="ARBA" id="ARBA00022679"/>
    </source>
</evidence>
<dbReference type="SMART" id="SM00388">
    <property type="entry name" value="HisKA"/>
    <property type="match status" value="1"/>
</dbReference>
<feature type="domain" description="Histidine kinase" evidence="18">
    <location>
        <begin position="411"/>
        <end position="626"/>
    </location>
</feature>
<reference evidence="19 20" key="1">
    <citation type="submission" date="2018-06" db="EMBL/GenBank/DDBJ databases">
        <title>Azoarcus communis strain SWub3 genome.</title>
        <authorList>
            <person name="Zorraquino Salvo V."/>
            <person name="Toubiana D."/>
            <person name="Blumwald E."/>
        </authorList>
    </citation>
    <scope>NUCLEOTIDE SEQUENCE [LARGE SCALE GENOMIC DNA]</scope>
    <source>
        <strain evidence="19 20">SWub3</strain>
    </source>
</reference>
<protein>
    <recommendedName>
        <fullName evidence="15">C4-dicarboxylate transport sensor protein DctB</fullName>
        <ecNumber evidence="3">2.7.13.3</ecNumber>
    </recommendedName>
</protein>
<dbReference type="PRINTS" id="PR00344">
    <property type="entry name" value="BCTRLSENSOR"/>
</dbReference>
<dbReference type="PROSITE" id="PS50109">
    <property type="entry name" value="HIS_KIN"/>
    <property type="match status" value="1"/>
</dbReference>
<dbReference type="GO" id="GO:0005886">
    <property type="term" value="C:plasma membrane"/>
    <property type="evidence" value="ECO:0007669"/>
    <property type="project" value="UniProtKB-SubCell"/>
</dbReference>
<dbReference type="SUPFAM" id="SSF55874">
    <property type="entry name" value="ATPase domain of HSP90 chaperone/DNA topoisomerase II/histidine kinase"/>
    <property type="match status" value="1"/>
</dbReference>
<dbReference type="Gene3D" id="3.30.565.10">
    <property type="entry name" value="Histidine kinase-like ATPase, C-terminal domain"/>
    <property type="match status" value="1"/>
</dbReference>
<keyword evidence="11" id="KW-0067">ATP-binding</keyword>
<dbReference type="PANTHER" id="PTHR43065:SF46">
    <property type="entry name" value="C4-DICARBOXYLATE TRANSPORT SENSOR PROTEIN DCTB"/>
    <property type="match status" value="1"/>
</dbReference>
<evidence type="ECO:0000259" key="18">
    <source>
        <dbReference type="PROSITE" id="PS50109"/>
    </source>
</evidence>
<evidence type="ECO:0000256" key="2">
    <source>
        <dbReference type="ARBA" id="ARBA00004429"/>
    </source>
</evidence>
<accession>A0A323UZ90</accession>
<evidence type="ECO:0000313" key="20">
    <source>
        <dbReference type="Proteomes" id="UP000248259"/>
    </source>
</evidence>
<evidence type="ECO:0000256" key="5">
    <source>
        <dbReference type="ARBA" id="ARBA00022519"/>
    </source>
</evidence>
<dbReference type="PANTHER" id="PTHR43065">
    <property type="entry name" value="SENSOR HISTIDINE KINASE"/>
    <property type="match status" value="1"/>
</dbReference>
<dbReference type="RefSeq" id="WP_110523103.1">
    <property type="nucleotide sequence ID" value="NZ_QKOE01000002.1"/>
</dbReference>
<dbReference type="Gene3D" id="1.10.287.130">
    <property type="match status" value="1"/>
</dbReference>
<sequence length="631" mass="69104">MRQPFSVDELRAGRMRLLRLVGVVLVLLVLAVTTYRYSESRAMQLARVEAGHRLELFAAAVDGVIRRLEHVPSTVELNPDVRALLVAPEVVTRMRVNAYLEVMSRQVGAIAIFVLDHDGVVVAASNWNDVTSFMGLDLSYRTYFRWAYAGLTGRHFAVGTAQGEPGYYVSRPVRDSEGVVVGVTVVKIGLGDIDLALGALSEPALVADSNGVVIMSPREDWRYTALEPMRPSLQADIERSRLYDNRPIRPFPVAVPFRNWSADATVSLPVPALHPPRGRTQMVRHQMVSRPLERVGWWLVLFSDLSAVHRQALAHAALAVTMGGLLLMLSLYLAQRRRIVRQKLENQAMLEQANLELEETVQRRTQDLSTTNARLREEIVERRNAERTLRAAQDELVQAAKLAVLGQLATGITHELTQPLGAIRTLSGNAAEFLRRGSVETTAKNLSIISRLADQMGAIISPLRTFARKSPAVPARVDVAHAVANALLLLDQKLQRNAIELDNRVAAETAIAWCDPIRLEQVLVNLIGNAADAMASQAGERRLVLSTHTDDAGRLLLCVTDNGPGLAPEVLARVFEPFFTTKPVGEGLGLGLPISRDIVREFGGELSASNAPGGGACFCITLPVPHLETPT</sequence>
<dbReference type="InterPro" id="IPR036097">
    <property type="entry name" value="HisK_dim/P_sf"/>
</dbReference>
<dbReference type="Pfam" id="PF02518">
    <property type="entry name" value="HATPase_c"/>
    <property type="match status" value="1"/>
</dbReference>
<dbReference type="InterPro" id="IPR005467">
    <property type="entry name" value="His_kinase_dom"/>
</dbReference>
<keyword evidence="14 17" id="KW-0472">Membrane</keyword>
<evidence type="ECO:0000256" key="14">
    <source>
        <dbReference type="ARBA" id="ARBA00023136"/>
    </source>
</evidence>
<keyword evidence="7" id="KW-0808">Transferase</keyword>
<evidence type="ECO:0000256" key="16">
    <source>
        <dbReference type="SAM" id="Coils"/>
    </source>
</evidence>
<evidence type="ECO:0000256" key="15">
    <source>
        <dbReference type="ARBA" id="ARBA00073143"/>
    </source>
</evidence>
<evidence type="ECO:0000256" key="11">
    <source>
        <dbReference type="ARBA" id="ARBA00022840"/>
    </source>
</evidence>
<evidence type="ECO:0000256" key="9">
    <source>
        <dbReference type="ARBA" id="ARBA00022741"/>
    </source>
</evidence>
<dbReference type="InterPro" id="IPR029151">
    <property type="entry name" value="Sensor-like_sf"/>
</dbReference>
<evidence type="ECO:0000256" key="4">
    <source>
        <dbReference type="ARBA" id="ARBA00022475"/>
    </source>
</evidence>
<dbReference type="CDD" id="cd00082">
    <property type="entry name" value="HisKA"/>
    <property type="match status" value="1"/>
</dbReference>
<evidence type="ECO:0000256" key="3">
    <source>
        <dbReference type="ARBA" id="ARBA00012438"/>
    </source>
</evidence>
<dbReference type="EMBL" id="QKOE01000002">
    <property type="protein sequence ID" value="PZA17757.1"/>
    <property type="molecule type" value="Genomic_DNA"/>
</dbReference>
<evidence type="ECO:0000256" key="6">
    <source>
        <dbReference type="ARBA" id="ARBA00022553"/>
    </source>
</evidence>
<proteinExistence type="predicted"/>
<comment type="catalytic activity">
    <reaction evidence="1">
        <text>ATP + protein L-histidine = ADP + protein N-phospho-L-histidine.</text>
        <dbReference type="EC" id="2.7.13.3"/>
    </reaction>
</comment>
<dbReference type="FunFam" id="1.10.287.130:FF:000049">
    <property type="entry name" value="C4-dicarboxylate transport sensor protein DctB"/>
    <property type="match status" value="1"/>
</dbReference>
<organism evidence="19 20">
    <name type="scientific">Parazoarcus communis SWub3 = DSM 12120</name>
    <dbReference type="NCBI Taxonomy" id="1121029"/>
    <lineage>
        <taxon>Bacteria</taxon>
        <taxon>Pseudomonadati</taxon>
        <taxon>Pseudomonadota</taxon>
        <taxon>Betaproteobacteria</taxon>
        <taxon>Rhodocyclales</taxon>
        <taxon>Zoogloeaceae</taxon>
        <taxon>Parazoarcus</taxon>
    </lineage>
</organism>
<keyword evidence="5" id="KW-0997">Cell inner membrane</keyword>
<evidence type="ECO:0000256" key="1">
    <source>
        <dbReference type="ARBA" id="ARBA00000085"/>
    </source>
</evidence>
<dbReference type="Pfam" id="PF00512">
    <property type="entry name" value="HisKA"/>
    <property type="match status" value="1"/>
</dbReference>
<dbReference type="InterPro" id="IPR017055">
    <property type="entry name" value="Sig_transdc_His_kinase_DctB"/>
</dbReference>
<dbReference type="AlphaFoldDB" id="A0A323UZ90"/>
<keyword evidence="8 17" id="KW-0812">Transmembrane</keyword>
<name>A0A323UZ90_9RHOO</name>
<dbReference type="EC" id="2.7.13.3" evidence="3"/>
<dbReference type="GO" id="GO:0005524">
    <property type="term" value="F:ATP binding"/>
    <property type="evidence" value="ECO:0007669"/>
    <property type="project" value="UniProtKB-KW"/>
</dbReference>